<dbReference type="GO" id="GO:0006430">
    <property type="term" value="P:lysyl-tRNA aminoacylation"/>
    <property type="evidence" value="ECO:0007669"/>
    <property type="project" value="UniProtKB-UniRule"/>
</dbReference>
<dbReference type="PANTHER" id="PTHR42918">
    <property type="entry name" value="LYSYL-TRNA SYNTHETASE"/>
    <property type="match status" value="1"/>
</dbReference>
<comment type="subunit">
    <text evidence="3 13">Homodimer.</text>
</comment>
<comment type="similarity">
    <text evidence="2 13">Belongs to the class-II aminoacyl-tRNA synthetase family.</text>
</comment>
<dbReference type="GO" id="GO:0005524">
    <property type="term" value="F:ATP binding"/>
    <property type="evidence" value="ECO:0007669"/>
    <property type="project" value="UniProtKB-UniRule"/>
</dbReference>
<dbReference type="GO" id="GO:0042803">
    <property type="term" value="F:protein homodimerization activity"/>
    <property type="evidence" value="ECO:0007669"/>
    <property type="project" value="UniProtKB-ARBA"/>
</dbReference>
<dbReference type="NCBIfam" id="TIGR00499">
    <property type="entry name" value="lysS_bact"/>
    <property type="match status" value="1"/>
</dbReference>
<dbReference type="InterPro" id="IPR004364">
    <property type="entry name" value="Aa-tRNA-synt_II"/>
</dbReference>
<dbReference type="RefSeq" id="WP_369602808.1">
    <property type="nucleotide sequence ID" value="NZ_CP154858.1"/>
</dbReference>
<keyword evidence="5 13" id="KW-0436">Ligase</keyword>
<keyword evidence="9 13" id="KW-0460">Magnesium</keyword>
<evidence type="ECO:0000256" key="1">
    <source>
        <dbReference type="ARBA" id="ARBA00004496"/>
    </source>
</evidence>
<feature type="binding site" evidence="13">
    <location>
        <position position="424"/>
    </location>
    <ligand>
        <name>Mg(2+)</name>
        <dbReference type="ChEBI" id="CHEBI:18420"/>
        <label>1</label>
    </ligand>
</feature>
<keyword evidence="4 13" id="KW-0963">Cytoplasm</keyword>
<dbReference type="SUPFAM" id="SSF55681">
    <property type="entry name" value="Class II aaRS and biotin synthetases"/>
    <property type="match status" value="1"/>
</dbReference>
<dbReference type="EC" id="6.1.1.6" evidence="13"/>
<feature type="binding site" evidence="13">
    <location>
        <position position="417"/>
    </location>
    <ligand>
        <name>Mg(2+)</name>
        <dbReference type="ChEBI" id="CHEBI:18420"/>
        <label>1</label>
    </ligand>
</feature>
<dbReference type="Pfam" id="PF00152">
    <property type="entry name" value="tRNA-synt_2"/>
    <property type="match status" value="1"/>
</dbReference>
<comment type="subcellular location">
    <subcellularLocation>
        <location evidence="1 13">Cytoplasm</location>
    </subcellularLocation>
</comment>
<sequence>MSNEKTQAALTEEENRLIAERKAKLKALREQGQAFPNDFKRDTLCAELQGKYAGMDKAELEDRGIRVRVAGRIMRNRGAFIVIQDMSGQIQLYVNRKALPEETLAQIKTWDLGDIVGAEGRLSKSNKGDLYVDMDDARLLTKALRPLPDKFKGLTDTEMRYRQRYLDLIVNENSRRTFQIRSRTVEAIRRFLTARDFIEAETPMLQVIPGGATARPFVTYHNALDIEMYLRIAPELYLKRLVVGGFERVFEINRNFRNEGLSTRHNPEFTMLEFYQAYADYQDAMNLTEEMLRTVAQEVLGDTRFVNTVGEGDEAETIEYDFGQPFRRMTVFESILHFNPEITAEQLSDPEGARRFAESLGIPLKETWGLGKVQIEIFEKTVEHRLMQPTFITEYPTEVSPLARRNDANPFVTDRFEFFVGGRELANGFSELNDPEDQAERFRKQVAEKEAGDEEAMFFDADYITALEHGMPPTAGVGIGIDRLVMLLTNSPSIRDVILFPHMRPRKDG</sequence>
<dbReference type="InterPro" id="IPR044136">
    <property type="entry name" value="Lys-tRNA-ligase_II_N"/>
</dbReference>
<keyword evidence="7 13" id="KW-0547">Nucleotide-binding</keyword>
<dbReference type="Gene3D" id="3.30.930.10">
    <property type="entry name" value="Bira Bifunctional Protein, Domain 2"/>
    <property type="match status" value="1"/>
</dbReference>
<dbReference type="FunFam" id="2.40.50.140:FF:000024">
    <property type="entry name" value="Lysine--tRNA ligase"/>
    <property type="match status" value="1"/>
</dbReference>
<keyword evidence="10 13" id="KW-0648">Protein biosynthesis</keyword>
<evidence type="ECO:0000256" key="4">
    <source>
        <dbReference type="ARBA" id="ARBA00022490"/>
    </source>
</evidence>
<dbReference type="HAMAP" id="MF_00252">
    <property type="entry name" value="Lys_tRNA_synth_class2"/>
    <property type="match status" value="1"/>
</dbReference>
<evidence type="ECO:0000256" key="14">
    <source>
        <dbReference type="RuleBase" id="RU000336"/>
    </source>
</evidence>
<dbReference type="FunFam" id="3.30.930.10:FF:000001">
    <property type="entry name" value="Lysine--tRNA ligase"/>
    <property type="match status" value="1"/>
</dbReference>
<protein>
    <recommendedName>
        <fullName evidence="13">Lysine--tRNA ligase</fullName>
        <ecNumber evidence="13">6.1.1.6</ecNumber>
    </recommendedName>
    <alternativeName>
        <fullName evidence="13">Lysyl-tRNA synthetase</fullName>
        <shortName evidence="13">LysRS</shortName>
    </alternativeName>
</protein>
<comment type="catalytic activity">
    <reaction evidence="12 13 14">
        <text>tRNA(Lys) + L-lysine + ATP = L-lysyl-tRNA(Lys) + AMP + diphosphate</text>
        <dbReference type="Rhea" id="RHEA:20792"/>
        <dbReference type="Rhea" id="RHEA-COMP:9696"/>
        <dbReference type="Rhea" id="RHEA-COMP:9697"/>
        <dbReference type="ChEBI" id="CHEBI:30616"/>
        <dbReference type="ChEBI" id="CHEBI:32551"/>
        <dbReference type="ChEBI" id="CHEBI:33019"/>
        <dbReference type="ChEBI" id="CHEBI:78442"/>
        <dbReference type="ChEBI" id="CHEBI:78529"/>
        <dbReference type="ChEBI" id="CHEBI:456215"/>
        <dbReference type="EC" id="6.1.1.6"/>
    </reaction>
</comment>
<dbReference type="GO" id="GO:0000049">
    <property type="term" value="F:tRNA binding"/>
    <property type="evidence" value="ECO:0007669"/>
    <property type="project" value="TreeGrafter"/>
</dbReference>
<dbReference type="AlphaFoldDB" id="A0AB39UZZ9"/>
<dbReference type="InterPro" id="IPR004365">
    <property type="entry name" value="NA-bd_OB_tRNA"/>
</dbReference>
<evidence type="ECO:0000256" key="2">
    <source>
        <dbReference type="ARBA" id="ARBA00008226"/>
    </source>
</evidence>
<dbReference type="EMBL" id="CP154858">
    <property type="protein sequence ID" value="XDT73829.1"/>
    <property type="molecule type" value="Genomic_DNA"/>
</dbReference>
<keyword evidence="8 13" id="KW-0067">ATP-binding</keyword>
<dbReference type="Pfam" id="PF01336">
    <property type="entry name" value="tRNA_anti-codon"/>
    <property type="match status" value="1"/>
</dbReference>
<dbReference type="InterPro" id="IPR018149">
    <property type="entry name" value="Lys-tRNA-synth_II_C"/>
</dbReference>
<name>A0AB39UZZ9_9GAMM</name>
<keyword evidence="11 13" id="KW-0030">Aminoacyl-tRNA synthetase</keyword>
<evidence type="ECO:0000256" key="12">
    <source>
        <dbReference type="ARBA" id="ARBA00048573"/>
    </source>
</evidence>
<dbReference type="KEGG" id="tcd:AAIA72_07635"/>
<dbReference type="SUPFAM" id="SSF50249">
    <property type="entry name" value="Nucleic acid-binding proteins"/>
    <property type="match status" value="1"/>
</dbReference>
<comment type="cofactor">
    <cofactor evidence="13 14">
        <name>Mg(2+)</name>
        <dbReference type="ChEBI" id="CHEBI:18420"/>
    </cofactor>
    <text evidence="13 14">Binds 3 Mg(2+) ions per subunit.</text>
</comment>
<dbReference type="CDD" id="cd00775">
    <property type="entry name" value="LysRS_core"/>
    <property type="match status" value="1"/>
</dbReference>
<gene>
    <name evidence="13 16" type="primary">lysS</name>
    <name evidence="16" type="ORF">AAIA72_07635</name>
</gene>
<feature type="binding site" evidence="13">
    <location>
        <position position="424"/>
    </location>
    <ligand>
        <name>Mg(2+)</name>
        <dbReference type="ChEBI" id="CHEBI:18420"/>
        <label>2</label>
    </ligand>
</feature>
<dbReference type="GO" id="GO:0004824">
    <property type="term" value="F:lysine-tRNA ligase activity"/>
    <property type="evidence" value="ECO:0007669"/>
    <property type="project" value="UniProtKB-UniRule"/>
</dbReference>
<dbReference type="InterPro" id="IPR012340">
    <property type="entry name" value="NA-bd_OB-fold"/>
</dbReference>
<dbReference type="InterPro" id="IPR045864">
    <property type="entry name" value="aa-tRNA-synth_II/BPL/LPL"/>
</dbReference>
<dbReference type="CDD" id="cd04322">
    <property type="entry name" value="LysRS_N"/>
    <property type="match status" value="1"/>
</dbReference>
<keyword evidence="6 13" id="KW-0479">Metal-binding</keyword>
<evidence type="ECO:0000313" key="16">
    <source>
        <dbReference type="EMBL" id="XDT73829.1"/>
    </source>
</evidence>
<evidence type="ECO:0000256" key="13">
    <source>
        <dbReference type="HAMAP-Rule" id="MF_00252"/>
    </source>
</evidence>
<evidence type="ECO:0000256" key="8">
    <source>
        <dbReference type="ARBA" id="ARBA00022840"/>
    </source>
</evidence>
<dbReference type="InterPro" id="IPR002313">
    <property type="entry name" value="Lys-tRNA-ligase_II"/>
</dbReference>
<accession>A0AB39UZZ9</accession>
<dbReference type="Gene3D" id="2.40.50.140">
    <property type="entry name" value="Nucleic acid-binding proteins"/>
    <property type="match status" value="1"/>
</dbReference>
<dbReference type="PRINTS" id="PR00982">
    <property type="entry name" value="TRNASYNTHLYS"/>
</dbReference>
<evidence type="ECO:0000256" key="9">
    <source>
        <dbReference type="ARBA" id="ARBA00022842"/>
    </source>
</evidence>
<evidence type="ECO:0000256" key="5">
    <source>
        <dbReference type="ARBA" id="ARBA00022598"/>
    </source>
</evidence>
<evidence type="ECO:0000256" key="11">
    <source>
        <dbReference type="ARBA" id="ARBA00023146"/>
    </source>
</evidence>
<proteinExistence type="inferred from homology"/>
<dbReference type="InterPro" id="IPR006195">
    <property type="entry name" value="aa-tRNA-synth_II"/>
</dbReference>
<dbReference type="PANTHER" id="PTHR42918:SF15">
    <property type="entry name" value="LYSINE--TRNA LIGASE, CHLOROPLASTIC_MITOCHONDRIAL"/>
    <property type="match status" value="1"/>
</dbReference>
<feature type="domain" description="Aminoacyl-transfer RNA synthetases class-II family profile" evidence="15">
    <location>
        <begin position="178"/>
        <end position="505"/>
    </location>
</feature>
<reference evidence="16" key="1">
    <citation type="submission" date="2024-05" db="EMBL/GenBank/DDBJ databases">
        <title>Genome sequencing of novel strain.</title>
        <authorList>
            <person name="Ganbat D."/>
            <person name="Ganbat S."/>
            <person name="Lee S.-J."/>
        </authorList>
    </citation>
    <scope>NUCLEOTIDE SEQUENCE</scope>
    <source>
        <strain evidence="16">SMD15-11</strain>
    </source>
</reference>
<evidence type="ECO:0000259" key="15">
    <source>
        <dbReference type="PROSITE" id="PS50862"/>
    </source>
</evidence>
<dbReference type="NCBIfam" id="NF001756">
    <property type="entry name" value="PRK00484.1"/>
    <property type="match status" value="1"/>
</dbReference>
<evidence type="ECO:0000256" key="10">
    <source>
        <dbReference type="ARBA" id="ARBA00022917"/>
    </source>
</evidence>
<evidence type="ECO:0000256" key="6">
    <source>
        <dbReference type="ARBA" id="ARBA00022723"/>
    </source>
</evidence>
<organism evidence="16">
    <name type="scientific">Thermohahella caldifontis</name>
    <dbReference type="NCBI Taxonomy" id="3142973"/>
    <lineage>
        <taxon>Bacteria</taxon>
        <taxon>Pseudomonadati</taxon>
        <taxon>Pseudomonadota</taxon>
        <taxon>Gammaproteobacteria</taxon>
        <taxon>Oceanospirillales</taxon>
        <taxon>Hahellaceae</taxon>
        <taxon>Thermohahella</taxon>
    </lineage>
</organism>
<evidence type="ECO:0000256" key="7">
    <source>
        <dbReference type="ARBA" id="ARBA00022741"/>
    </source>
</evidence>
<dbReference type="PROSITE" id="PS50862">
    <property type="entry name" value="AA_TRNA_LIGASE_II"/>
    <property type="match status" value="1"/>
</dbReference>
<evidence type="ECO:0000256" key="3">
    <source>
        <dbReference type="ARBA" id="ARBA00011738"/>
    </source>
</evidence>
<dbReference type="GO" id="GO:0000287">
    <property type="term" value="F:magnesium ion binding"/>
    <property type="evidence" value="ECO:0007669"/>
    <property type="project" value="UniProtKB-UniRule"/>
</dbReference>
<dbReference type="GO" id="GO:0005829">
    <property type="term" value="C:cytosol"/>
    <property type="evidence" value="ECO:0007669"/>
    <property type="project" value="UniProtKB-ARBA"/>
</dbReference>